<dbReference type="InterPro" id="IPR046633">
    <property type="entry name" value="DUF6745"/>
</dbReference>
<accession>A0ABY7K7R6</accession>
<dbReference type="RefSeq" id="WP_269657362.1">
    <property type="nucleotide sequence ID" value="NZ_CP114413.1"/>
</dbReference>
<name>A0ABY7K7R6_9ACTN</name>
<sequence length="98" mass="10850">MPGQHDAEQLGFYDYFRGPCSLAEAERLAGLMRVARSAGRWWPFESVAVLTERPTVLHHDERSRLRGETGHAIVYPDGFAVRARHGGRVCHGSSGDSS</sequence>
<reference evidence="2" key="1">
    <citation type="submission" date="2022-12" db="EMBL/GenBank/DDBJ databases">
        <authorList>
            <person name="Ruckert C."/>
            <person name="Busche T."/>
            <person name="Kalinowski J."/>
            <person name="Wittmann C."/>
        </authorList>
    </citation>
    <scope>NUCLEOTIDE SEQUENCE</scope>
    <source>
        <strain evidence="2">DSM 40467</strain>
    </source>
</reference>
<evidence type="ECO:0000313" key="2">
    <source>
        <dbReference type="EMBL" id="WAZ19670.1"/>
    </source>
</evidence>
<proteinExistence type="predicted"/>
<dbReference type="Pfam" id="PF20530">
    <property type="entry name" value="DUF6745"/>
    <property type="match status" value="1"/>
</dbReference>
<protein>
    <recommendedName>
        <fullName evidence="1">DUF6745 domain-containing protein</fullName>
    </recommendedName>
</protein>
<dbReference type="EMBL" id="CP114413">
    <property type="protein sequence ID" value="WAZ19670.1"/>
    <property type="molecule type" value="Genomic_DNA"/>
</dbReference>
<organism evidence="2 3">
    <name type="scientific">Streptomyces cinnabarinus</name>
    <dbReference type="NCBI Taxonomy" id="67287"/>
    <lineage>
        <taxon>Bacteria</taxon>
        <taxon>Bacillati</taxon>
        <taxon>Actinomycetota</taxon>
        <taxon>Actinomycetes</taxon>
        <taxon>Kitasatosporales</taxon>
        <taxon>Streptomycetaceae</taxon>
        <taxon>Streptomyces</taxon>
    </lineage>
</organism>
<gene>
    <name evidence="2" type="ORF">STRCI_000737</name>
</gene>
<keyword evidence="3" id="KW-1185">Reference proteome</keyword>
<dbReference type="Proteomes" id="UP001164439">
    <property type="component" value="Chromosome"/>
</dbReference>
<evidence type="ECO:0000259" key="1">
    <source>
        <dbReference type="Pfam" id="PF20530"/>
    </source>
</evidence>
<feature type="domain" description="DUF6745" evidence="1">
    <location>
        <begin position="3"/>
        <end position="88"/>
    </location>
</feature>
<evidence type="ECO:0000313" key="3">
    <source>
        <dbReference type="Proteomes" id="UP001164439"/>
    </source>
</evidence>